<accession>A0A7R9A194</accession>
<gene>
    <name evidence="2" type="ORF">DSTB1V02_LOCUS3849</name>
</gene>
<dbReference type="EMBL" id="CAJPEV010000529">
    <property type="protein sequence ID" value="CAG0886174.1"/>
    <property type="molecule type" value="Genomic_DNA"/>
</dbReference>
<dbReference type="AlphaFoldDB" id="A0A7R9A194"/>
<evidence type="ECO:0000256" key="1">
    <source>
        <dbReference type="SAM" id="MobiDB-lite"/>
    </source>
</evidence>
<feature type="compositionally biased region" description="Basic and acidic residues" evidence="1">
    <location>
        <begin position="94"/>
        <end position="109"/>
    </location>
</feature>
<proteinExistence type="predicted"/>
<feature type="region of interest" description="Disordered" evidence="1">
    <location>
        <begin position="69"/>
        <end position="111"/>
    </location>
</feature>
<reference evidence="2" key="1">
    <citation type="submission" date="2020-11" db="EMBL/GenBank/DDBJ databases">
        <authorList>
            <person name="Tran Van P."/>
        </authorList>
    </citation>
    <scope>NUCLEOTIDE SEQUENCE</scope>
</reference>
<dbReference type="EMBL" id="LR900046">
    <property type="protein sequence ID" value="CAD7243942.1"/>
    <property type="molecule type" value="Genomic_DNA"/>
</dbReference>
<sequence>MIFLDPGSSISRFAPDITMYLFFRDAGCLSLGNGLVPHSRSHDCCPGSWELPSASKIVSLVNLEFEDRTRGRTSGIPSESNRAQDLIGSPDSMSPERRIEAHHTIESDTHKKRKRMRLKLGGMEFPGSTYQKEKNCR</sequence>
<name>A0A7R9A194_9CRUS</name>
<organism evidence="2">
    <name type="scientific">Darwinula stevensoni</name>
    <dbReference type="NCBI Taxonomy" id="69355"/>
    <lineage>
        <taxon>Eukaryota</taxon>
        <taxon>Metazoa</taxon>
        <taxon>Ecdysozoa</taxon>
        <taxon>Arthropoda</taxon>
        <taxon>Crustacea</taxon>
        <taxon>Oligostraca</taxon>
        <taxon>Ostracoda</taxon>
        <taxon>Podocopa</taxon>
        <taxon>Podocopida</taxon>
        <taxon>Darwinulocopina</taxon>
        <taxon>Darwinuloidea</taxon>
        <taxon>Darwinulidae</taxon>
        <taxon>Darwinula</taxon>
    </lineage>
</organism>
<protein>
    <submittedName>
        <fullName evidence="2">Uncharacterized protein</fullName>
    </submittedName>
</protein>
<evidence type="ECO:0000313" key="2">
    <source>
        <dbReference type="EMBL" id="CAD7243942.1"/>
    </source>
</evidence>
<dbReference type="Proteomes" id="UP000677054">
    <property type="component" value="Unassembled WGS sequence"/>
</dbReference>
<evidence type="ECO:0000313" key="3">
    <source>
        <dbReference type="Proteomes" id="UP000677054"/>
    </source>
</evidence>
<keyword evidence="3" id="KW-1185">Reference proteome</keyword>